<dbReference type="EC" id="2.1.1.-" evidence="6"/>
<keyword evidence="6" id="KW-0756">Sterol biosynthesis</keyword>
<dbReference type="InterPro" id="IPR013705">
    <property type="entry name" value="Sterol_MeTrfase_C"/>
</dbReference>
<keyword evidence="2 5" id="KW-0808">Transferase</keyword>
<evidence type="ECO:0000256" key="2">
    <source>
        <dbReference type="ARBA" id="ARBA00022679"/>
    </source>
</evidence>
<keyword evidence="6" id="KW-0753">Steroid metabolism</keyword>
<dbReference type="PANTHER" id="PTHR44068">
    <property type="entry name" value="ZGC:194242"/>
    <property type="match status" value="1"/>
</dbReference>
<evidence type="ECO:0000256" key="1">
    <source>
        <dbReference type="ARBA" id="ARBA00022603"/>
    </source>
</evidence>
<dbReference type="Gene3D" id="3.40.50.150">
    <property type="entry name" value="Vaccinia Virus protein VP39"/>
    <property type="match status" value="1"/>
</dbReference>
<protein>
    <recommendedName>
        <fullName evidence="6">Sterol 24-C-methyltransferase</fullName>
        <ecNumber evidence="6">2.1.1.-</ecNumber>
    </recommendedName>
    <alternativeName>
        <fullName evidence="6">Delta(24)-sterol C-methyltransferase</fullName>
    </alternativeName>
</protein>
<name>A0ABR4MYA0_9FUNG</name>
<reference evidence="8 9" key="1">
    <citation type="submission" date="2023-09" db="EMBL/GenBank/DDBJ databases">
        <title>Pangenome analysis of Batrachochytrium dendrobatidis and related Chytrids.</title>
        <authorList>
            <person name="Yacoub M.N."/>
            <person name="Stajich J.E."/>
            <person name="James T.Y."/>
        </authorList>
    </citation>
    <scope>NUCLEOTIDE SEQUENCE [LARGE SCALE GENOMIC DNA]</scope>
    <source>
        <strain evidence="8 9">JEL0888</strain>
    </source>
</reference>
<dbReference type="InterPro" id="IPR013216">
    <property type="entry name" value="Methyltransf_11"/>
</dbReference>
<keyword evidence="3 5" id="KW-0949">S-adenosyl-L-methionine</keyword>
<dbReference type="Pfam" id="PF08498">
    <property type="entry name" value="Sterol_MT_C"/>
    <property type="match status" value="1"/>
</dbReference>
<keyword evidence="6" id="KW-0444">Lipid biosynthesis</keyword>
<comment type="similarity">
    <text evidence="4 5 6">Belongs to the class I-like SAM-binding methyltransferase superfamily. Erg6/SMT family.</text>
</comment>
<proteinExistence type="inferred from homology"/>
<comment type="caution">
    <text evidence="8">The sequence shown here is derived from an EMBL/GenBank/DDBJ whole genome shotgun (WGS) entry which is preliminary data.</text>
</comment>
<dbReference type="Pfam" id="PF08241">
    <property type="entry name" value="Methyltransf_11"/>
    <property type="match status" value="1"/>
</dbReference>
<evidence type="ECO:0000256" key="3">
    <source>
        <dbReference type="ARBA" id="ARBA00022691"/>
    </source>
</evidence>
<dbReference type="Proteomes" id="UP001527925">
    <property type="component" value="Unassembled WGS sequence"/>
</dbReference>
<keyword evidence="6" id="KW-0752">Steroid biosynthesis</keyword>
<dbReference type="PROSITE" id="PS51685">
    <property type="entry name" value="SAM_MT_ERG6_SMT"/>
    <property type="match status" value="1"/>
</dbReference>
<evidence type="ECO:0000313" key="9">
    <source>
        <dbReference type="Proteomes" id="UP001527925"/>
    </source>
</evidence>
<organism evidence="8 9">
    <name type="scientific">Polyrhizophydium stewartii</name>
    <dbReference type="NCBI Taxonomy" id="2732419"/>
    <lineage>
        <taxon>Eukaryota</taxon>
        <taxon>Fungi</taxon>
        <taxon>Fungi incertae sedis</taxon>
        <taxon>Chytridiomycota</taxon>
        <taxon>Chytridiomycota incertae sedis</taxon>
        <taxon>Chytridiomycetes</taxon>
        <taxon>Rhizophydiales</taxon>
        <taxon>Rhizophydiales incertae sedis</taxon>
        <taxon>Polyrhizophydium</taxon>
    </lineage>
</organism>
<dbReference type="CDD" id="cd02440">
    <property type="entry name" value="AdoMet_MTases"/>
    <property type="match status" value="1"/>
</dbReference>
<dbReference type="PANTHER" id="PTHR44068:SF1">
    <property type="entry name" value="HYPOTHETICAL LOC100005854"/>
    <property type="match status" value="1"/>
</dbReference>
<gene>
    <name evidence="8" type="primary">ERG6_2</name>
    <name evidence="8" type="ORF">HK105_208302</name>
</gene>
<comment type="pathway">
    <text evidence="6">Steroid metabolism.</text>
</comment>
<evidence type="ECO:0000313" key="8">
    <source>
        <dbReference type="EMBL" id="KAL2912234.1"/>
    </source>
</evidence>
<dbReference type="InterPro" id="IPR050447">
    <property type="entry name" value="Erg6_SMT_methyltransf"/>
</dbReference>
<keyword evidence="6" id="KW-1207">Sterol metabolism</keyword>
<comment type="function">
    <text evidence="6">Catalyzes the transfer of methyl groups from S-adenosyl-methionine to the C-24 of sterols.</text>
</comment>
<feature type="domain" description="SAM-dependent methyltransferase Erg6/SMT-type" evidence="7">
    <location>
        <begin position="74"/>
        <end position="371"/>
    </location>
</feature>
<evidence type="ECO:0000256" key="6">
    <source>
        <dbReference type="RuleBase" id="RU362025"/>
    </source>
</evidence>
<sequence length="374" mass="42647">MTNTSDLPTPVQDPELTDFMLRLRKKNTDSTAHKKTVDSYSKYWDADHSEEALKDTDKTVAERRQNSDKLTNHFYDLVTDFYEYGWGTSFHFARMFRDSSFAQCISRHEDYLALKLQLKAGQKCLDVGCGVGGPLREIAKFSGAHITGLNNNEYQVKRCHYLAKKFGLSELCDAVKGDFENMPFADNSFDAAYAIEACCHARHLENPYGQVFRVLKPGGYFACYEWLTTDRYDENNLEQKKIIHGVEEGDAISKMYTIPQTIAVLKQLGFEVIEYADLADPDGPMQDAQEPWYTPLKGTYSLELEQLYRWRMNPLGRVMTTSMVSLLETLRLAPPGTTKVSRLLNLAADSLVKAGEQHLFTPMFFFLVRKPLNA</sequence>
<accession>A0ABR4MYA0</accession>
<evidence type="ECO:0000256" key="5">
    <source>
        <dbReference type="PROSITE-ProRule" id="PRU01022"/>
    </source>
</evidence>
<dbReference type="GO" id="GO:0003838">
    <property type="term" value="F:sterol 24-C-methyltransferase activity"/>
    <property type="evidence" value="ECO:0007669"/>
    <property type="project" value="UniProtKB-EC"/>
</dbReference>
<keyword evidence="1 5" id="KW-0489">Methyltransferase</keyword>
<dbReference type="GO" id="GO:0032259">
    <property type="term" value="P:methylation"/>
    <property type="evidence" value="ECO:0007669"/>
    <property type="project" value="UniProtKB-KW"/>
</dbReference>
<dbReference type="EMBL" id="JADGIZ020000073">
    <property type="protein sequence ID" value="KAL2912234.1"/>
    <property type="molecule type" value="Genomic_DNA"/>
</dbReference>
<keyword evidence="9" id="KW-1185">Reference proteome</keyword>
<dbReference type="InterPro" id="IPR029063">
    <property type="entry name" value="SAM-dependent_MTases_sf"/>
</dbReference>
<dbReference type="SUPFAM" id="SSF53335">
    <property type="entry name" value="S-adenosyl-L-methionine-dependent methyltransferases"/>
    <property type="match status" value="1"/>
</dbReference>
<keyword evidence="6" id="KW-0443">Lipid metabolism</keyword>
<evidence type="ECO:0000259" key="7">
    <source>
        <dbReference type="PROSITE" id="PS51685"/>
    </source>
</evidence>
<dbReference type="InterPro" id="IPR030384">
    <property type="entry name" value="MeTrfase_SMT"/>
</dbReference>
<evidence type="ECO:0000256" key="4">
    <source>
        <dbReference type="ARBA" id="ARBA00038188"/>
    </source>
</evidence>